<name>A0ACC0JC40_CHOFU</name>
<protein>
    <submittedName>
        <fullName evidence="1">Uncharacterized protein</fullName>
    </submittedName>
</protein>
<gene>
    <name evidence="1" type="ORF">MSG28_009666</name>
</gene>
<comment type="caution">
    <text evidence="1">The sequence shown here is derived from an EMBL/GenBank/DDBJ whole genome shotgun (WGS) entry which is preliminary data.</text>
</comment>
<evidence type="ECO:0000313" key="2">
    <source>
        <dbReference type="Proteomes" id="UP001064048"/>
    </source>
</evidence>
<dbReference type="EMBL" id="CM046116">
    <property type="protein sequence ID" value="KAI8421676.1"/>
    <property type="molecule type" value="Genomic_DNA"/>
</dbReference>
<evidence type="ECO:0000313" key="1">
    <source>
        <dbReference type="EMBL" id="KAI8421676.1"/>
    </source>
</evidence>
<proteinExistence type="predicted"/>
<dbReference type="Proteomes" id="UP001064048">
    <property type="component" value="Chromosome 16"/>
</dbReference>
<sequence>MDGAPPRKRNEPRLPHSGSTKCSLSDVIRMLLEAGGTFNTMKGIIDNVDTPLHTAVEIRCLSSIRLLLDAGASVACLNSAGLTPLHLCVKCDDLVSLAERANTRDQAGFTLLQASVVADWLPGVCTVLDAGADVTATSNLPFHRYKNITLEDDLNLVYRLEQIHETPLHLAANRSDQEILEVLLGASIESVDIFNKIDRLRYT</sequence>
<keyword evidence="2" id="KW-1185">Reference proteome</keyword>
<accession>A0ACC0JC40</accession>
<organism evidence="1 2">
    <name type="scientific">Choristoneura fumiferana</name>
    <name type="common">Spruce budworm moth</name>
    <name type="synonym">Archips fumiferana</name>
    <dbReference type="NCBI Taxonomy" id="7141"/>
    <lineage>
        <taxon>Eukaryota</taxon>
        <taxon>Metazoa</taxon>
        <taxon>Ecdysozoa</taxon>
        <taxon>Arthropoda</taxon>
        <taxon>Hexapoda</taxon>
        <taxon>Insecta</taxon>
        <taxon>Pterygota</taxon>
        <taxon>Neoptera</taxon>
        <taxon>Endopterygota</taxon>
        <taxon>Lepidoptera</taxon>
        <taxon>Glossata</taxon>
        <taxon>Ditrysia</taxon>
        <taxon>Tortricoidea</taxon>
        <taxon>Tortricidae</taxon>
        <taxon>Tortricinae</taxon>
        <taxon>Choristoneura</taxon>
    </lineage>
</organism>
<reference evidence="1 2" key="1">
    <citation type="journal article" date="2022" name="Genome Biol. Evol.">
        <title>The Spruce Budworm Genome: Reconstructing the Evolutionary History of Antifreeze Proteins.</title>
        <authorList>
            <person name="Beliveau C."/>
            <person name="Gagne P."/>
            <person name="Picq S."/>
            <person name="Vernygora O."/>
            <person name="Keeling C.I."/>
            <person name="Pinkney K."/>
            <person name="Doucet D."/>
            <person name="Wen F."/>
            <person name="Johnston J.S."/>
            <person name="Maaroufi H."/>
            <person name="Boyle B."/>
            <person name="Laroche J."/>
            <person name="Dewar K."/>
            <person name="Juretic N."/>
            <person name="Blackburn G."/>
            <person name="Nisole A."/>
            <person name="Brunet B."/>
            <person name="Brandao M."/>
            <person name="Lumley L."/>
            <person name="Duan J."/>
            <person name="Quan G."/>
            <person name="Lucarotti C.J."/>
            <person name="Roe A.D."/>
            <person name="Sperling F.A.H."/>
            <person name="Levesque R.C."/>
            <person name="Cusson M."/>
        </authorList>
    </citation>
    <scope>NUCLEOTIDE SEQUENCE [LARGE SCALE GENOMIC DNA]</scope>
    <source>
        <strain evidence="1">Glfc:IPQL:Cfum</strain>
    </source>
</reference>